<comment type="caution">
    <text evidence="2">The sequence shown here is derived from an EMBL/GenBank/DDBJ whole genome shotgun (WGS) entry which is preliminary data.</text>
</comment>
<gene>
    <name evidence="2" type="ORF">ACFFTP_28695</name>
</gene>
<evidence type="ECO:0000313" key="2">
    <source>
        <dbReference type="EMBL" id="MFB9558151.1"/>
    </source>
</evidence>
<dbReference type="EMBL" id="JBHMCT010000020">
    <property type="protein sequence ID" value="MFB9558151.1"/>
    <property type="molecule type" value="Genomic_DNA"/>
</dbReference>
<evidence type="ECO:0000256" key="1">
    <source>
        <dbReference type="SAM" id="MobiDB-lite"/>
    </source>
</evidence>
<organism evidence="2 3">
    <name type="scientific">Streptomyces roseoviridis</name>
    <dbReference type="NCBI Taxonomy" id="67361"/>
    <lineage>
        <taxon>Bacteria</taxon>
        <taxon>Bacillati</taxon>
        <taxon>Actinomycetota</taxon>
        <taxon>Actinomycetes</taxon>
        <taxon>Kitasatosporales</taxon>
        <taxon>Streptomycetaceae</taxon>
        <taxon>Streptomyces</taxon>
    </lineage>
</organism>
<sequence length="70" mass="7464">MLGYDDASELVNRFGGLCVMPGVRDAAPDAAGRPVPVEGGRGPVTHHNPRFHADDDTLVRGVRPHAHVAR</sequence>
<dbReference type="RefSeq" id="WP_345483828.1">
    <property type="nucleotide sequence ID" value="NZ_BAAAWU010000001.1"/>
</dbReference>
<proteinExistence type="predicted"/>
<dbReference type="Proteomes" id="UP001589716">
    <property type="component" value="Unassembled WGS sequence"/>
</dbReference>
<dbReference type="Gene3D" id="3.40.630.10">
    <property type="entry name" value="Zn peptidases"/>
    <property type="match status" value="1"/>
</dbReference>
<accession>A0ABV5QZS8</accession>
<evidence type="ECO:0000313" key="3">
    <source>
        <dbReference type="Proteomes" id="UP001589716"/>
    </source>
</evidence>
<reference evidence="2 3" key="1">
    <citation type="submission" date="2024-09" db="EMBL/GenBank/DDBJ databases">
        <authorList>
            <person name="Sun Q."/>
            <person name="Mori K."/>
        </authorList>
    </citation>
    <scope>NUCLEOTIDE SEQUENCE [LARGE SCALE GENOMIC DNA]</scope>
    <source>
        <strain evidence="2 3">JCM 4414</strain>
    </source>
</reference>
<protein>
    <submittedName>
        <fullName evidence="2">Uncharacterized protein</fullName>
    </submittedName>
</protein>
<keyword evidence="3" id="KW-1185">Reference proteome</keyword>
<feature type="region of interest" description="Disordered" evidence="1">
    <location>
        <begin position="27"/>
        <end position="70"/>
    </location>
</feature>
<name>A0ABV5QZS8_9ACTN</name>